<dbReference type="PROSITE" id="PS51575">
    <property type="entry name" value="SAM_MT43_SUVAR39_2"/>
    <property type="match status" value="1"/>
</dbReference>
<evidence type="ECO:0000259" key="12">
    <source>
        <dbReference type="PROSITE" id="PS50867"/>
    </source>
</evidence>
<keyword evidence="2" id="KW-0158">Chromosome</keyword>
<evidence type="ECO:0000256" key="3">
    <source>
        <dbReference type="ARBA" id="ARBA00022603"/>
    </source>
</evidence>
<dbReference type="Proteomes" id="UP000813462">
    <property type="component" value="Unassembled WGS sequence"/>
</dbReference>
<dbReference type="GO" id="GO:0032259">
    <property type="term" value="P:methylation"/>
    <property type="evidence" value="ECO:0007669"/>
    <property type="project" value="UniProtKB-KW"/>
</dbReference>
<dbReference type="Pfam" id="PF02182">
    <property type="entry name" value="SAD_SRA"/>
    <property type="match status" value="1"/>
</dbReference>
<dbReference type="InterPro" id="IPR051357">
    <property type="entry name" value="H3K9_HMTase_SUVAR3-9"/>
</dbReference>
<dbReference type="Gene3D" id="2.170.270.10">
    <property type="entry name" value="SET domain"/>
    <property type="match status" value="1"/>
</dbReference>
<feature type="region of interest" description="Disordered" evidence="10">
    <location>
        <begin position="539"/>
        <end position="566"/>
    </location>
</feature>
<proteinExistence type="predicted"/>
<evidence type="ECO:0000313" key="16">
    <source>
        <dbReference type="Proteomes" id="UP000813462"/>
    </source>
</evidence>
<feature type="domain" description="YDG" evidence="14">
    <location>
        <begin position="703"/>
        <end position="846"/>
    </location>
</feature>
<keyword evidence="7 9" id="KW-0539">Nucleus</keyword>
<reference evidence="15" key="1">
    <citation type="journal article" date="2021" name="Front. Plant Sci.">
        <title>Chromosome-Scale Genome Assembly for Chinese Sour Jujube and Insights Into Its Genome Evolution and Domestication Signature.</title>
        <authorList>
            <person name="Shen L.-Y."/>
            <person name="Luo H."/>
            <person name="Wang X.-L."/>
            <person name="Wang X.-M."/>
            <person name="Qiu X.-J."/>
            <person name="Liu H."/>
            <person name="Zhou S.-S."/>
            <person name="Jia K.-H."/>
            <person name="Nie S."/>
            <person name="Bao Y.-T."/>
            <person name="Zhang R.-G."/>
            <person name="Yun Q.-Z."/>
            <person name="Chai Y.-H."/>
            <person name="Lu J.-Y."/>
            <person name="Li Y."/>
            <person name="Zhao S.-W."/>
            <person name="Mao J.-F."/>
            <person name="Jia S.-G."/>
            <person name="Mao Y.-M."/>
        </authorList>
    </citation>
    <scope>NUCLEOTIDE SEQUENCE</scope>
    <source>
        <strain evidence="15">AT0</strain>
        <tissue evidence="15">Leaf</tissue>
    </source>
</reference>
<feature type="domain" description="SET" evidence="11">
    <location>
        <begin position="979"/>
        <end position="1122"/>
    </location>
</feature>
<comment type="subcellular location">
    <subcellularLocation>
        <location evidence="1">Chromosome</location>
        <location evidence="1">Centromere</location>
    </subcellularLocation>
    <subcellularLocation>
        <location evidence="9">Nucleus</location>
    </subcellularLocation>
</comment>
<gene>
    <name evidence="15" type="ORF">FEM48_Zijuj11G0069700</name>
</gene>
<evidence type="ECO:0000313" key="15">
    <source>
        <dbReference type="EMBL" id="KAH7514258.1"/>
    </source>
</evidence>
<dbReference type="PANTHER" id="PTHR45660:SF46">
    <property type="entry name" value="HISTONE-LYSINE N-METHYLTRANSFERASE, H3 LYSINE-9 SPECIFIC SUVH6"/>
    <property type="match status" value="1"/>
</dbReference>
<dbReference type="PROSITE" id="PS51015">
    <property type="entry name" value="YDG"/>
    <property type="match status" value="1"/>
</dbReference>
<dbReference type="GO" id="GO:0003690">
    <property type="term" value="F:double-stranded DNA binding"/>
    <property type="evidence" value="ECO:0007669"/>
    <property type="project" value="TreeGrafter"/>
</dbReference>
<dbReference type="InterPro" id="IPR003105">
    <property type="entry name" value="SRA_YDG"/>
</dbReference>
<dbReference type="Pfam" id="PF05033">
    <property type="entry name" value="Pre-SET"/>
    <property type="match status" value="1"/>
</dbReference>
<dbReference type="InterPro" id="IPR007728">
    <property type="entry name" value="Pre-SET_dom"/>
</dbReference>
<keyword evidence="6" id="KW-0156">Chromatin regulator</keyword>
<feature type="domain" description="Pre-SET" evidence="12">
    <location>
        <begin position="916"/>
        <end position="976"/>
    </location>
</feature>
<dbReference type="GO" id="GO:0000775">
    <property type="term" value="C:chromosome, centromeric region"/>
    <property type="evidence" value="ECO:0007669"/>
    <property type="project" value="UniProtKB-SubCell"/>
</dbReference>
<evidence type="ECO:0000259" key="14">
    <source>
        <dbReference type="PROSITE" id="PS51015"/>
    </source>
</evidence>
<dbReference type="InterPro" id="IPR001214">
    <property type="entry name" value="SET_dom"/>
</dbReference>
<accession>A0A978UHH7</accession>
<dbReference type="InterPro" id="IPR046341">
    <property type="entry name" value="SET_dom_sf"/>
</dbReference>
<keyword evidence="3" id="KW-0489">Methyltransferase</keyword>
<dbReference type="Pfam" id="PF00856">
    <property type="entry name" value="SET"/>
    <property type="match status" value="1"/>
</dbReference>
<evidence type="ECO:0000259" key="11">
    <source>
        <dbReference type="PROSITE" id="PS50280"/>
    </source>
</evidence>
<sequence>MGVMEAMLHSDPLRTITLVNGSHSEERTRSFTMENGDCSLHDSPKYKRRKISAVRDFPPGCGRVAQRTCLRPTEDSTCTGTVENSICKGGSADRLNNESPDLPKDLHPLGVSTPRAGMVRVAENFFSPPERLTASFDGSGLKKSDRLKNESLDLPEDLHPLGVSTPPNETVPLATENLFSPPERSITAFDVSGLKKSDRLKIASPDLPKDLHPVDISVQKEDKVPVLKDDLFSPPERLISVLDGSGLKSSKARKYCPPQRRKVSAIRTFPPLCGPNAPHVSKEESSTPTNNNFVEEKSECRMADKMSADTVNNNVKQTAEDVQGGDSYKTELGEKDSEVIGDKVQPEFDGHNAEEMGNQVDHGMLSARTVEREHKKEDCTEPPFDSKLFWWDHEFETVVENSNDDECPKENLGKEIVVYSEEKALDENVDVSGYQNQLQAVDYENLELKEKCVNRKISDLSGQNQLQVVDTEDLELQDKILNEKISDMSGCHNQLQVVDFGGLECSSGRVVVHGLMAASNCPWRLGKVAYKSKQAAGISGNEGKKLDHISQVERPKTSTRKKDDKNGFLEKSLKKIPTVTEKDAFQHTGQLVVWDMKDSLQHDDEYKNIHVAKRSCGFDVCVPPVAPGSSRSKGHGIDSIVTRNKVRETLRLFQAICRKLLQDEESKSKEGRDGKNIKRVDCGAAKILKDKNKYLNTGKQIVGAVPGVEVGDEFQYRVELNIIGLHRQNQGGIDYFKQGGKVLATSVVASGGYDDDLDNSDVLIYTGQGGNVMNSDKKPEDQKLERGNLALKNSVLEKNPVRVIRRSESLDGKSKTYVYDGLYLVEKCWQDLGPHGKLVFKFQLERIPGQPELAWKEVKKSKKYRIREGLCVDDISGGKERIPICAVNTLDDEKPPAFVYITSIIYPTWYRPVPPRGCDCVAKCTDSERCSCAVRNGGEIPYNYNGAIVEAKSLVYECGPSCKCPPSCHNRVSQHGIKFQLEIFKTETRGWGVRSLNSISSGSFICEYIGELLEEKDADAKTSNDEYLFDIGNNYNDCSLWGELSSFGPDAQPSPCELVEDGSFTIDAAQFGNVGRFINHSCTPNLYAQNVLYDHDDKRIPHIMLFAAENIPPLQELTYHYNYMIDQVRDSNGNIKKKSCYCGSLECTGRMY</sequence>
<feature type="compositionally biased region" description="Basic and acidic residues" evidence="10">
    <location>
        <begin position="542"/>
        <end position="566"/>
    </location>
</feature>
<dbReference type="SUPFAM" id="SSF82199">
    <property type="entry name" value="SET domain"/>
    <property type="match status" value="1"/>
</dbReference>
<dbReference type="InterPro" id="IPR015947">
    <property type="entry name" value="PUA-like_sf"/>
</dbReference>
<dbReference type="InterPro" id="IPR025794">
    <property type="entry name" value="H3-K9-MeTrfase_plant"/>
</dbReference>
<evidence type="ECO:0000259" key="13">
    <source>
        <dbReference type="PROSITE" id="PS50868"/>
    </source>
</evidence>
<evidence type="ECO:0000256" key="4">
    <source>
        <dbReference type="ARBA" id="ARBA00022679"/>
    </source>
</evidence>
<protein>
    <recommendedName>
        <fullName evidence="17">Histone-lysine N-methyltransferase, H3 lysine-9 specific SUVH6-like</fullName>
    </recommendedName>
</protein>
<dbReference type="SMART" id="SM00468">
    <property type="entry name" value="PreSET"/>
    <property type="match status" value="1"/>
</dbReference>
<dbReference type="PROSITE" id="PS50867">
    <property type="entry name" value="PRE_SET"/>
    <property type="match status" value="1"/>
</dbReference>
<dbReference type="PANTHER" id="PTHR45660">
    <property type="entry name" value="HISTONE-LYSINE N-METHYLTRANSFERASE SETMAR"/>
    <property type="match status" value="1"/>
</dbReference>
<feature type="domain" description="Post-SET" evidence="13">
    <location>
        <begin position="1136"/>
        <end position="1152"/>
    </location>
</feature>
<keyword evidence="4" id="KW-0808">Transferase</keyword>
<dbReference type="InterPro" id="IPR003616">
    <property type="entry name" value="Post-SET_dom"/>
</dbReference>
<dbReference type="OrthoDB" id="5792673at2759"/>
<evidence type="ECO:0000256" key="8">
    <source>
        <dbReference type="ARBA" id="ARBA00023328"/>
    </source>
</evidence>
<dbReference type="PROSITE" id="PS50280">
    <property type="entry name" value="SET"/>
    <property type="match status" value="1"/>
</dbReference>
<dbReference type="GO" id="GO:0042054">
    <property type="term" value="F:histone methyltransferase activity"/>
    <property type="evidence" value="ECO:0007669"/>
    <property type="project" value="InterPro"/>
</dbReference>
<name>A0A978UHH7_ZIZJJ</name>
<dbReference type="AlphaFoldDB" id="A0A978UHH7"/>
<evidence type="ECO:0000256" key="7">
    <source>
        <dbReference type="ARBA" id="ARBA00023242"/>
    </source>
</evidence>
<dbReference type="PROSITE" id="PS50868">
    <property type="entry name" value="POST_SET"/>
    <property type="match status" value="1"/>
</dbReference>
<evidence type="ECO:0000256" key="9">
    <source>
        <dbReference type="PROSITE-ProRule" id="PRU00358"/>
    </source>
</evidence>
<organism evidence="15 16">
    <name type="scientific">Ziziphus jujuba var. spinosa</name>
    <dbReference type="NCBI Taxonomy" id="714518"/>
    <lineage>
        <taxon>Eukaryota</taxon>
        <taxon>Viridiplantae</taxon>
        <taxon>Streptophyta</taxon>
        <taxon>Embryophyta</taxon>
        <taxon>Tracheophyta</taxon>
        <taxon>Spermatophyta</taxon>
        <taxon>Magnoliopsida</taxon>
        <taxon>eudicotyledons</taxon>
        <taxon>Gunneridae</taxon>
        <taxon>Pentapetalae</taxon>
        <taxon>rosids</taxon>
        <taxon>fabids</taxon>
        <taxon>Rosales</taxon>
        <taxon>Rhamnaceae</taxon>
        <taxon>Paliureae</taxon>
        <taxon>Ziziphus</taxon>
    </lineage>
</organism>
<dbReference type="SMART" id="SM00317">
    <property type="entry name" value="SET"/>
    <property type="match status" value="1"/>
</dbReference>
<dbReference type="EMBL" id="JAEACU010000011">
    <property type="protein sequence ID" value="KAH7514258.1"/>
    <property type="molecule type" value="Genomic_DNA"/>
</dbReference>
<dbReference type="GO" id="GO:0008270">
    <property type="term" value="F:zinc ion binding"/>
    <property type="evidence" value="ECO:0007669"/>
    <property type="project" value="InterPro"/>
</dbReference>
<evidence type="ECO:0000256" key="6">
    <source>
        <dbReference type="ARBA" id="ARBA00022853"/>
    </source>
</evidence>
<dbReference type="FunFam" id="2.30.280.10:FF:000003">
    <property type="entry name" value="Histone-lysine N-methyltransferase, H3 lysine-9 specific SUVH5"/>
    <property type="match status" value="1"/>
</dbReference>
<evidence type="ECO:0000256" key="1">
    <source>
        <dbReference type="ARBA" id="ARBA00004584"/>
    </source>
</evidence>
<dbReference type="SUPFAM" id="SSF88697">
    <property type="entry name" value="PUA domain-like"/>
    <property type="match status" value="1"/>
</dbReference>
<dbReference type="InterPro" id="IPR036987">
    <property type="entry name" value="SRA-YDG_sf"/>
</dbReference>
<dbReference type="GO" id="GO:0005634">
    <property type="term" value="C:nucleus"/>
    <property type="evidence" value="ECO:0007669"/>
    <property type="project" value="UniProtKB-SubCell"/>
</dbReference>
<comment type="caution">
    <text evidence="15">The sequence shown here is derived from an EMBL/GenBank/DDBJ whole genome shotgun (WGS) entry which is preliminary data.</text>
</comment>
<evidence type="ECO:0000256" key="2">
    <source>
        <dbReference type="ARBA" id="ARBA00022454"/>
    </source>
</evidence>
<evidence type="ECO:0000256" key="10">
    <source>
        <dbReference type="SAM" id="MobiDB-lite"/>
    </source>
</evidence>
<evidence type="ECO:0008006" key="17">
    <source>
        <dbReference type="Google" id="ProtNLM"/>
    </source>
</evidence>
<dbReference type="Gene3D" id="2.30.280.10">
    <property type="entry name" value="SRA-YDG"/>
    <property type="match status" value="1"/>
</dbReference>
<evidence type="ECO:0000256" key="5">
    <source>
        <dbReference type="ARBA" id="ARBA00022691"/>
    </source>
</evidence>
<dbReference type="SMART" id="SM00466">
    <property type="entry name" value="SRA"/>
    <property type="match status" value="1"/>
</dbReference>
<keyword evidence="8" id="KW-0137">Centromere</keyword>
<keyword evidence="5" id="KW-0949">S-adenosyl-L-methionine</keyword>